<feature type="domain" description="Right handed beta helix" evidence="5">
    <location>
        <begin position="295"/>
        <end position="447"/>
    </location>
</feature>
<organism evidence="6 7">
    <name type="scientific">Jejuia pallidilutea</name>
    <dbReference type="NCBI Taxonomy" id="504487"/>
    <lineage>
        <taxon>Bacteria</taxon>
        <taxon>Pseudomonadati</taxon>
        <taxon>Bacteroidota</taxon>
        <taxon>Flavobacteriia</taxon>
        <taxon>Flavobacteriales</taxon>
        <taxon>Flavobacteriaceae</taxon>
        <taxon>Jejuia</taxon>
    </lineage>
</organism>
<comment type="subcellular location">
    <subcellularLocation>
        <location evidence="1">Secreted</location>
    </subcellularLocation>
</comment>
<dbReference type="InterPro" id="IPR052052">
    <property type="entry name" value="Polysaccharide_Lyase_9"/>
</dbReference>
<accession>A0A362X504</accession>
<proteinExistence type="predicted"/>
<dbReference type="PANTHER" id="PTHR40088:SF2">
    <property type="entry name" value="SECRETED SUGAR HYDROLASE"/>
    <property type="match status" value="1"/>
</dbReference>
<comment type="caution">
    <text evidence="6">The sequence shown here is derived from an EMBL/GenBank/DDBJ whole genome shotgun (WGS) entry which is preliminary data.</text>
</comment>
<evidence type="ECO:0000256" key="1">
    <source>
        <dbReference type="ARBA" id="ARBA00004613"/>
    </source>
</evidence>
<evidence type="ECO:0000313" key="6">
    <source>
        <dbReference type="EMBL" id="PQV51529.1"/>
    </source>
</evidence>
<evidence type="ECO:0000256" key="2">
    <source>
        <dbReference type="ARBA" id="ARBA00022525"/>
    </source>
</evidence>
<dbReference type="Proteomes" id="UP000251545">
    <property type="component" value="Unassembled WGS sequence"/>
</dbReference>
<keyword evidence="6" id="KW-0456">Lyase</keyword>
<dbReference type="InterPro" id="IPR011050">
    <property type="entry name" value="Pectin_lyase_fold/virulence"/>
</dbReference>
<dbReference type="InterPro" id="IPR006626">
    <property type="entry name" value="PbH1"/>
</dbReference>
<dbReference type="GO" id="GO:0005576">
    <property type="term" value="C:extracellular region"/>
    <property type="evidence" value="ECO:0007669"/>
    <property type="project" value="UniProtKB-SubCell"/>
</dbReference>
<dbReference type="EMBL" id="PVEO01000001">
    <property type="protein sequence ID" value="PQV51529.1"/>
    <property type="molecule type" value="Genomic_DNA"/>
</dbReference>
<evidence type="ECO:0000313" key="7">
    <source>
        <dbReference type="Proteomes" id="UP000251545"/>
    </source>
</evidence>
<dbReference type="AlphaFoldDB" id="A0A362X504"/>
<dbReference type="InterPro" id="IPR039448">
    <property type="entry name" value="Beta_helix"/>
</dbReference>
<keyword evidence="3 4" id="KW-0732">Signal</keyword>
<dbReference type="GO" id="GO:0016837">
    <property type="term" value="F:carbon-oxygen lyase activity, acting on polysaccharides"/>
    <property type="evidence" value="ECO:0007669"/>
    <property type="project" value="TreeGrafter"/>
</dbReference>
<dbReference type="SMART" id="SM00710">
    <property type="entry name" value="PbH1"/>
    <property type="match status" value="4"/>
</dbReference>
<gene>
    <name evidence="6" type="ORF">CLV33_101453</name>
</gene>
<evidence type="ECO:0000256" key="4">
    <source>
        <dbReference type="SAM" id="SignalP"/>
    </source>
</evidence>
<feature type="chain" id="PRO_5016900484" evidence="4">
    <location>
        <begin position="22"/>
        <end position="614"/>
    </location>
</feature>
<dbReference type="SUPFAM" id="SSF51126">
    <property type="entry name" value="Pectin lyase-like"/>
    <property type="match status" value="1"/>
</dbReference>
<dbReference type="Pfam" id="PF13229">
    <property type="entry name" value="Beta_helix"/>
    <property type="match status" value="1"/>
</dbReference>
<keyword evidence="2" id="KW-0964">Secreted</keyword>
<dbReference type="RefSeq" id="WP_105472537.1">
    <property type="nucleotide sequence ID" value="NZ_PVEO01000001.1"/>
</dbReference>
<evidence type="ECO:0000256" key="3">
    <source>
        <dbReference type="ARBA" id="ARBA00022729"/>
    </source>
</evidence>
<dbReference type="InterPro" id="IPR012334">
    <property type="entry name" value="Pectin_lyas_fold"/>
</dbReference>
<name>A0A362X504_9FLAO</name>
<protein>
    <submittedName>
        <fullName evidence="6">Parallel beta helix pectate lyase-like protein</fullName>
    </submittedName>
</protein>
<sequence length="614" mass="69878">MKKLVLIICLVFQGFMGFSQIKNDNTLPDGTALETWKDNTKYEKIYYVDTNNPKASDDSPGTFELPFKTIGKAAEVVKPKQKVIVKEGIYREKVTPRFGGESDEAMISYEAAPNEKVIITGAEKLITNWSQPDIDLFKKSLIKSETLKKRVWSAKIPFSYFEKGNPFARINLTSWMFSHLAKSQRNAFNLDGMGQYFALKRGLMFIEGNRITQVPNYKDLAESEEDTVFWVEDDGLTIHLKTAEGINPNALDIEITTREQCFAPEEVGTGFIKIKGFTFEKGGNPFPIDQKGLLSTNAGHHWIIENNTVQWANGIGVDIGIGHWTKAKPEISGYHIVRNNTFLDNGICGLAGNAIYYTIIENNYLERNAFYPVEKYFENAAIKTHHNINTIIRNNKIIDTKFGSGIWMDYGNVNSRCTNNFIQNTNSMFGAIFMEGSVKRNLVDNNFVVESTSSGIYQHDCDSLLVVNNLVVNARKSGIRMSYHPERRMFGKLAQMKNNVIASNIIIASDTIFSMKDTDNIIDYNYVSKKHNAMFEHPDEINPNWNKHIQIVEMDLKIVPHQNTQNPKRIEITFPNRKFEKNIYQLNQVPGPKGIFRKKDNTLSIPINQGLEIR</sequence>
<dbReference type="PANTHER" id="PTHR40088">
    <property type="entry name" value="PECTATE LYASE (EUROFUNG)"/>
    <property type="match status" value="1"/>
</dbReference>
<reference evidence="6 7" key="1">
    <citation type="submission" date="2018-02" db="EMBL/GenBank/DDBJ databases">
        <title>Genomic Encyclopedia of Archaeal and Bacterial Type Strains, Phase II (KMG-II): from individual species to whole genera.</title>
        <authorList>
            <person name="Goeker M."/>
        </authorList>
    </citation>
    <scope>NUCLEOTIDE SEQUENCE [LARGE SCALE GENOMIC DNA]</scope>
    <source>
        <strain evidence="6 7">DSM 21165</strain>
    </source>
</reference>
<dbReference type="Gene3D" id="2.160.20.10">
    <property type="entry name" value="Single-stranded right-handed beta-helix, Pectin lyase-like"/>
    <property type="match status" value="2"/>
</dbReference>
<feature type="signal peptide" evidence="4">
    <location>
        <begin position="1"/>
        <end position="21"/>
    </location>
</feature>
<evidence type="ECO:0000259" key="5">
    <source>
        <dbReference type="Pfam" id="PF13229"/>
    </source>
</evidence>